<keyword evidence="1" id="KW-0812">Transmembrane</keyword>
<keyword evidence="4" id="KW-1185">Reference proteome</keyword>
<name>A0A501XTW5_9SPHN</name>
<dbReference type="Pfam" id="PF07589">
    <property type="entry name" value="PEP-CTERM"/>
    <property type="match status" value="1"/>
</dbReference>
<evidence type="ECO:0000259" key="2">
    <source>
        <dbReference type="Pfam" id="PF07589"/>
    </source>
</evidence>
<evidence type="ECO:0000313" key="4">
    <source>
        <dbReference type="Proteomes" id="UP000319897"/>
    </source>
</evidence>
<feature type="domain" description="Ice-binding protein C-terminal" evidence="2">
    <location>
        <begin position="20"/>
        <end position="42"/>
    </location>
</feature>
<comment type="caution">
    <text evidence="3">The sequence shown here is derived from an EMBL/GenBank/DDBJ whole genome shotgun (WGS) entry which is preliminary data.</text>
</comment>
<organism evidence="3 4">
    <name type="scientific">Sandaracinobacter neustonicus</name>
    <dbReference type="NCBI Taxonomy" id="1715348"/>
    <lineage>
        <taxon>Bacteria</taxon>
        <taxon>Pseudomonadati</taxon>
        <taxon>Pseudomonadota</taxon>
        <taxon>Alphaproteobacteria</taxon>
        <taxon>Sphingomonadales</taxon>
        <taxon>Sphingosinicellaceae</taxon>
        <taxon>Sandaracinobacter</taxon>
    </lineage>
</organism>
<sequence>MGSASGVLLTAVPGTGVGGVPEPATWAMLILGFGAVGAAARRQRAHRVTA</sequence>
<dbReference type="NCBIfam" id="TIGR02595">
    <property type="entry name" value="PEP_CTERM"/>
    <property type="match status" value="1"/>
</dbReference>
<dbReference type="AlphaFoldDB" id="A0A501XTW5"/>
<evidence type="ECO:0000313" key="3">
    <source>
        <dbReference type="EMBL" id="TPE64010.1"/>
    </source>
</evidence>
<evidence type="ECO:0000256" key="1">
    <source>
        <dbReference type="SAM" id="Phobius"/>
    </source>
</evidence>
<keyword evidence="1" id="KW-1133">Transmembrane helix</keyword>
<keyword evidence="1" id="KW-0472">Membrane</keyword>
<feature type="transmembrane region" description="Helical" evidence="1">
    <location>
        <begin position="23"/>
        <end position="40"/>
    </location>
</feature>
<gene>
    <name evidence="3" type="ORF">FJQ54_01760</name>
</gene>
<dbReference type="EMBL" id="VFSU01000011">
    <property type="protein sequence ID" value="TPE64010.1"/>
    <property type="molecule type" value="Genomic_DNA"/>
</dbReference>
<dbReference type="InterPro" id="IPR013424">
    <property type="entry name" value="Ice-binding_C"/>
</dbReference>
<reference evidence="3 4" key="1">
    <citation type="submission" date="2019-06" db="EMBL/GenBank/DDBJ databases">
        <authorList>
            <person name="Lee I."/>
            <person name="Jang G.I."/>
            <person name="Hwang C.Y."/>
        </authorList>
    </citation>
    <scope>NUCLEOTIDE SEQUENCE [LARGE SCALE GENOMIC DNA]</scope>
    <source>
        <strain evidence="3 4">PAMC 28131</strain>
    </source>
</reference>
<dbReference type="NCBIfam" id="NF035944">
    <property type="entry name" value="PEPxxWA-CTERM"/>
    <property type="match status" value="1"/>
</dbReference>
<accession>A0A501XTW5</accession>
<dbReference type="Proteomes" id="UP000319897">
    <property type="component" value="Unassembled WGS sequence"/>
</dbReference>
<protein>
    <submittedName>
        <fullName evidence="3">PEP-CTERM sorting domain-containing protein</fullName>
    </submittedName>
</protein>
<proteinExistence type="predicted"/>